<dbReference type="EMBL" id="BAABCY010000099">
    <property type="protein sequence ID" value="GAA3584166.1"/>
    <property type="molecule type" value="Genomic_DNA"/>
</dbReference>
<reference evidence="4" key="1">
    <citation type="journal article" date="2019" name="Int. J. Syst. Evol. Microbiol.">
        <title>The Global Catalogue of Microorganisms (GCM) 10K type strain sequencing project: providing services to taxonomists for standard genome sequencing and annotation.</title>
        <authorList>
            <consortium name="The Broad Institute Genomics Platform"/>
            <consortium name="The Broad Institute Genome Sequencing Center for Infectious Disease"/>
            <person name="Wu L."/>
            <person name="Ma J."/>
        </authorList>
    </citation>
    <scope>NUCLEOTIDE SEQUENCE [LARGE SCALE GENOMIC DNA]</scope>
    <source>
        <strain evidence="4">JCM 17111</strain>
    </source>
</reference>
<dbReference type="InterPro" id="IPR036909">
    <property type="entry name" value="Cyt_c-like_dom_sf"/>
</dbReference>
<dbReference type="RefSeq" id="WP_345007749.1">
    <property type="nucleotide sequence ID" value="NZ_BAABCY010000099.1"/>
</dbReference>
<keyword evidence="4" id="KW-1185">Reference proteome</keyword>
<evidence type="ECO:0000256" key="2">
    <source>
        <dbReference type="SAM" id="SignalP"/>
    </source>
</evidence>
<name>A0ABP6YJC5_9FLAO</name>
<feature type="compositionally biased region" description="Low complexity" evidence="1">
    <location>
        <begin position="89"/>
        <end position="105"/>
    </location>
</feature>
<dbReference type="Proteomes" id="UP001500954">
    <property type="component" value="Unassembled WGS sequence"/>
</dbReference>
<feature type="region of interest" description="Disordered" evidence="1">
    <location>
        <begin position="88"/>
        <end position="109"/>
    </location>
</feature>
<protein>
    <recommendedName>
        <fullName evidence="5">Cytochrome c domain-containing protein</fullName>
    </recommendedName>
</protein>
<organism evidence="3 4">
    <name type="scientific">Snuella lapsa</name>
    <dbReference type="NCBI Taxonomy" id="870481"/>
    <lineage>
        <taxon>Bacteria</taxon>
        <taxon>Pseudomonadati</taxon>
        <taxon>Bacteroidota</taxon>
        <taxon>Flavobacteriia</taxon>
        <taxon>Flavobacteriales</taxon>
        <taxon>Flavobacteriaceae</taxon>
        <taxon>Snuella</taxon>
    </lineage>
</organism>
<sequence>MNFKNFISAFLFLPLLLNCSSSGDDTTEPTPDPDPDPSEKVTYDADIKSIMTGNCTSCHGSTPTQNAPMSLVTYAQVKANVDKIITRVNSTSNPMPPSSSNALSASEKDLIDQWKADGLLEN</sequence>
<evidence type="ECO:0008006" key="5">
    <source>
        <dbReference type="Google" id="ProtNLM"/>
    </source>
</evidence>
<feature type="region of interest" description="Disordered" evidence="1">
    <location>
        <begin position="22"/>
        <end position="41"/>
    </location>
</feature>
<proteinExistence type="predicted"/>
<comment type="caution">
    <text evidence="3">The sequence shown here is derived from an EMBL/GenBank/DDBJ whole genome shotgun (WGS) entry which is preliminary data.</text>
</comment>
<evidence type="ECO:0000256" key="1">
    <source>
        <dbReference type="SAM" id="MobiDB-lite"/>
    </source>
</evidence>
<evidence type="ECO:0000313" key="3">
    <source>
        <dbReference type="EMBL" id="GAA3584166.1"/>
    </source>
</evidence>
<feature type="signal peptide" evidence="2">
    <location>
        <begin position="1"/>
        <end position="23"/>
    </location>
</feature>
<evidence type="ECO:0000313" key="4">
    <source>
        <dbReference type="Proteomes" id="UP001500954"/>
    </source>
</evidence>
<accession>A0ABP6YJC5</accession>
<keyword evidence="2" id="KW-0732">Signal</keyword>
<gene>
    <name evidence="3" type="ORF">GCM10022395_35310</name>
</gene>
<feature type="chain" id="PRO_5045710781" description="Cytochrome c domain-containing protein" evidence="2">
    <location>
        <begin position="24"/>
        <end position="122"/>
    </location>
</feature>
<feature type="compositionally biased region" description="Acidic residues" evidence="1">
    <location>
        <begin position="25"/>
        <end position="36"/>
    </location>
</feature>
<dbReference type="SUPFAM" id="SSF46626">
    <property type="entry name" value="Cytochrome c"/>
    <property type="match status" value="1"/>
</dbReference>